<dbReference type="Pfam" id="PF00582">
    <property type="entry name" value="Usp"/>
    <property type="match status" value="2"/>
</dbReference>
<reference evidence="3 4" key="1">
    <citation type="submission" date="2020-08" db="EMBL/GenBank/DDBJ databases">
        <title>Sequencing the genomes of 1000 actinobacteria strains.</title>
        <authorList>
            <person name="Klenk H.-P."/>
        </authorList>
    </citation>
    <scope>NUCLEOTIDE SEQUENCE [LARGE SCALE GENOMIC DNA]</scope>
    <source>
        <strain evidence="3 4">DSM 46659</strain>
    </source>
</reference>
<dbReference type="InterPro" id="IPR006016">
    <property type="entry name" value="UspA"/>
</dbReference>
<dbReference type="AlphaFoldDB" id="A0A7W9YG74"/>
<dbReference type="InterPro" id="IPR006015">
    <property type="entry name" value="Universal_stress_UspA"/>
</dbReference>
<dbReference type="RefSeq" id="WP_343070467.1">
    <property type="nucleotide sequence ID" value="NZ_JACHDS010000001.1"/>
</dbReference>
<dbReference type="EMBL" id="JACHDS010000001">
    <property type="protein sequence ID" value="MBB6171492.1"/>
    <property type="molecule type" value="Genomic_DNA"/>
</dbReference>
<feature type="domain" description="UspA" evidence="2">
    <location>
        <begin position="157"/>
        <end position="302"/>
    </location>
</feature>
<evidence type="ECO:0000259" key="2">
    <source>
        <dbReference type="Pfam" id="PF00582"/>
    </source>
</evidence>
<organism evidence="3 4">
    <name type="scientific">Nocardiopsis mwathae</name>
    <dbReference type="NCBI Taxonomy" id="1472723"/>
    <lineage>
        <taxon>Bacteria</taxon>
        <taxon>Bacillati</taxon>
        <taxon>Actinomycetota</taxon>
        <taxon>Actinomycetes</taxon>
        <taxon>Streptosporangiales</taxon>
        <taxon>Nocardiopsidaceae</taxon>
        <taxon>Nocardiopsis</taxon>
    </lineage>
</organism>
<dbReference type="PANTHER" id="PTHR46268">
    <property type="entry name" value="STRESS RESPONSE PROTEIN NHAX"/>
    <property type="match status" value="1"/>
</dbReference>
<protein>
    <submittedName>
        <fullName evidence="3">Nucleotide-binding universal stress UspA family protein</fullName>
    </submittedName>
</protein>
<feature type="domain" description="UspA" evidence="2">
    <location>
        <begin position="16"/>
        <end position="148"/>
    </location>
</feature>
<evidence type="ECO:0000313" key="4">
    <source>
        <dbReference type="Proteomes" id="UP000546642"/>
    </source>
</evidence>
<dbReference type="Proteomes" id="UP000546642">
    <property type="component" value="Unassembled WGS sequence"/>
</dbReference>
<keyword evidence="4" id="KW-1185">Reference proteome</keyword>
<dbReference type="Gene3D" id="3.40.50.620">
    <property type="entry name" value="HUPs"/>
    <property type="match status" value="2"/>
</dbReference>
<name>A0A7W9YG74_9ACTN</name>
<dbReference type="CDD" id="cd00293">
    <property type="entry name" value="USP-like"/>
    <property type="match status" value="1"/>
</dbReference>
<evidence type="ECO:0000313" key="3">
    <source>
        <dbReference type="EMBL" id="MBB6171492.1"/>
    </source>
</evidence>
<dbReference type="PRINTS" id="PR01438">
    <property type="entry name" value="UNVRSLSTRESS"/>
</dbReference>
<dbReference type="SUPFAM" id="SSF52402">
    <property type="entry name" value="Adenine nucleotide alpha hydrolases-like"/>
    <property type="match status" value="2"/>
</dbReference>
<proteinExistence type="inferred from homology"/>
<evidence type="ECO:0000256" key="1">
    <source>
        <dbReference type="ARBA" id="ARBA00008791"/>
    </source>
</evidence>
<dbReference type="InterPro" id="IPR014729">
    <property type="entry name" value="Rossmann-like_a/b/a_fold"/>
</dbReference>
<sequence length="309" mass="33018">MTSRTEETMAGQSTAPIVVAVDGGSAAERATDWAAEEARRRRRPLHIVYANEWPMYHSSVGPAAEEMAHAARDLIETAQKRARAKAPDIEVTARSVVGYGSAVLLEHSRRAHLMVSGTHRLSGLETLWMGSIGLELATQAPCPVVLVPDIEPGEPRQTVSVGVDGSPAADAAATQAFLAAAERDAVLRVVSAYGPASQGRFGPLDHADLTWHDAAPEEPAARAEAERMLAESIAGEREHHPDVRVEEVVLRAYPERALIAESHRADLVVVGARGRGGFTGLLLGSVSQKLVQHADCPVMIVRAAREPRA</sequence>
<accession>A0A7W9YG74</accession>
<gene>
    <name evidence="3" type="ORF">HNR23_001552</name>
</gene>
<comment type="similarity">
    <text evidence="1">Belongs to the universal stress protein A family.</text>
</comment>
<dbReference type="PANTHER" id="PTHR46268:SF6">
    <property type="entry name" value="UNIVERSAL STRESS PROTEIN UP12"/>
    <property type="match status" value="1"/>
</dbReference>
<comment type="caution">
    <text evidence="3">The sequence shown here is derived from an EMBL/GenBank/DDBJ whole genome shotgun (WGS) entry which is preliminary data.</text>
</comment>